<evidence type="ECO:0000259" key="6">
    <source>
        <dbReference type="Pfam" id="PF02558"/>
    </source>
</evidence>
<name>A0AAX4PHQ5_9CHLO</name>
<comment type="similarity">
    <text evidence="1">Belongs to the ketopantoate reductase family.</text>
</comment>
<gene>
    <name evidence="8" type="ORF">HKI87_12g71510</name>
</gene>
<dbReference type="GO" id="GO:0050661">
    <property type="term" value="F:NADP binding"/>
    <property type="evidence" value="ECO:0007669"/>
    <property type="project" value="TreeGrafter"/>
</dbReference>
<dbReference type="GO" id="GO:0015940">
    <property type="term" value="P:pantothenate biosynthetic process"/>
    <property type="evidence" value="ECO:0007669"/>
    <property type="project" value="InterPro"/>
</dbReference>
<dbReference type="EMBL" id="CP151512">
    <property type="protein sequence ID" value="WZN65591.1"/>
    <property type="molecule type" value="Genomic_DNA"/>
</dbReference>
<dbReference type="InterPro" id="IPR013332">
    <property type="entry name" value="KPR_N"/>
</dbReference>
<dbReference type="Gene3D" id="3.40.50.720">
    <property type="entry name" value="NAD(P)-binding Rossmann-like Domain"/>
    <property type="match status" value="2"/>
</dbReference>
<dbReference type="InterPro" id="IPR013752">
    <property type="entry name" value="KPA_reductase"/>
</dbReference>
<dbReference type="AlphaFoldDB" id="A0AAX4PHQ5"/>
<dbReference type="SUPFAM" id="SSF51735">
    <property type="entry name" value="NAD(P)-binding Rossmann-fold domains"/>
    <property type="match status" value="1"/>
</dbReference>
<evidence type="ECO:0000313" key="8">
    <source>
        <dbReference type="EMBL" id="WZN65591.1"/>
    </source>
</evidence>
<dbReference type="GO" id="GO:0005737">
    <property type="term" value="C:cytoplasm"/>
    <property type="evidence" value="ECO:0007669"/>
    <property type="project" value="TreeGrafter"/>
</dbReference>
<feature type="domain" description="Ketopantoate reductase C-terminal" evidence="7">
    <location>
        <begin position="218"/>
        <end position="336"/>
    </location>
</feature>
<accession>A0AAX4PHQ5</accession>
<dbReference type="InterPro" id="IPR013328">
    <property type="entry name" value="6PGD_dom2"/>
</dbReference>
<evidence type="ECO:0000313" key="9">
    <source>
        <dbReference type="Proteomes" id="UP001472866"/>
    </source>
</evidence>
<keyword evidence="4" id="KW-0560">Oxidoreductase</keyword>
<feature type="domain" description="Ketopantoate reductase N-terminal" evidence="6">
    <location>
        <begin position="7"/>
        <end position="182"/>
    </location>
</feature>
<organism evidence="8 9">
    <name type="scientific">Chloropicon roscoffensis</name>
    <dbReference type="NCBI Taxonomy" id="1461544"/>
    <lineage>
        <taxon>Eukaryota</taxon>
        <taxon>Viridiplantae</taxon>
        <taxon>Chlorophyta</taxon>
        <taxon>Chloropicophyceae</taxon>
        <taxon>Chloropicales</taxon>
        <taxon>Chloropicaceae</taxon>
        <taxon>Chloropicon</taxon>
    </lineage>
</organism>
<dbReference type="InterPro" id="IPR003710">
    <property type="entry name" value="ApbA"/>
</dbReference>
<dbReference type="InterPro" id="IPR008927">
    <property type="entry name" value="6-PGluconate_DH-like_C_sf"/>
</dbReference>
<proteinExistence type="inferred from homology"/>
<evidence type="ECO:0000256" key="3">
    <source>
        <dbReference type="ARBA" id="ARBA00022857"/>
    </source>
</evidence>
<keyword evidence="9" id="KW-1185">Reference proteome</keyword>
<evidence type="ECO:0000259" key="7">
    <source>
        <dbReference type="Pfam" id="PF08546"/>
    </source>
</evidence>
<dbReference type="NCBIfam" id="TIGR00745">
    <property type="entry name" value="apbA_panE"/>
    <property type="match status" value="1"/>
</dbReference>
<evidence type="ECO:0000256" key="4">
    <source>
        <dbReference type="ARBA" id="ARBA00023002"/>
    </source>
</evidence>
<dbReference type="Proteomes" id="UP001472866">
    <property type="component" value="Chromosome 12"/>
</dbReference>
<dbReference type="InterPro" id="IPR050838">
    <property type="entry name" value="Ketopantoate_reductase"/>
</dbReference>
<dbReference type="PANTHER" id="PTHR43765">
    <property type="entry name" value="2-DEHYDROPANTOATE 2-REDUCTASE-RELATED"/>
    <property type="match status" value="1"/>
</dbReference>
<protein>
    <recommendedName>
        <fullName evidence="2">2-dehydropantoate 2-reductase</fullName>
        <ecNumber evidence="2">1.1.1.169</ecNumber>
    </recommendedName>
    <alternativeName>
        <fullName evidence="5">Ketopantoate reductase</fullName>
    </alternativeName>
</protein>
<dbReference type="SUPFAM" id="SSF48179">
    <property type="entry name" value="6-phosphogluconate dehydrogenase C-terminal domain-like"/>
    <property type="match status" value="1"/>
</dbReference>
<sequence>MDPPPLVCVAGVGALGASLAAYMIDAGLCPVLVSRGAQAHALQHEGLRLQDLDGTIRLISPERFMLYKTDCERDPITGRYSKRPKNPKTGHFLKRPNCPKVDVALITCKNHQVAGLLDFLELVLAPSGVVVTCCNGVGASKAAISRFGRDRVVLATTTHAADLTEPGWVRRAGEGTIVLGPSAATTADAPPPPPPPALSALLECPKLRCTWDANIGLVVSRKLLMNAAINAIAAIAKVVNGELAGPELWPSVLAVCEETLPIMAASGMPCPSLSEAVADLESILAATASNRCSTLKDVLLGRRTEVDAINGAIVDMAKESGMPAPLNNLLVALVNKL</sequence>
<dbReference type="InterPro" id="IPR036291">
    <property type="entry name" value="NAD(P)-bd_dom_sf"/>
</dbReference>
<evidence type="ECO:0000256" key="1">
    <source>
        <dbReference type="ARBA" id="ARBA00007870"/>
    </source>
</evidence>
<dbReference type="Pfam" id="PF02558">
    <property type="entry name" value="ApbA"/>
    <property type="match status" value="1"/>
</dbReference>
<dbReference type="Pfam" id="PF08546">
    <property type="entry name" value="ApbA_C"/>
    <property type="match status" value="1"/>
</dbReference>
<evidence type="ECO:0000256" key="5">
    <source>
        <dbReference type="ARBA" id="ARBA00032024"/>
    </source>
</evidence>
<dbReference type="Gene3D" id="1.10.1040.10">
    <property type="entry name" value="N-(1-d-carboxylethyl)-l-norvaline Dehydrogenase, domain 2"/>
    <property type="match status" value="1"/>
</dbReference>
<dbReference type="PANTHER" id="PTHR43765:SF2">
    <property type="entry name" value="2-DEHYDROPANTOATE 2-REDUCTASE"/>
    <property type="match status" value="1"/>
</dbReference>
<reference evidence="8 9" key="1">
    <citation type="submission" date="2024-03" db="EMBL/GenBank/DDBJ databases">
        <title>Complete genome sequence of the green alga Chloropicon roscoffensis RCC1871.</title>
        <authorList>
            <person name="Lemieux C."/>
            <person name="Pombert J.-F."/>
            <person name="Otis C."/>
            <person name="Turmel M."/>
        </authorList>
    </citation>
    <scope>NUCLEOTIDE SEQUENCE [LARGE SCALE GENOMIC DNA]</scope>
    <source>
        <strain evidence="8 9">RCC1871</strain>
    </source>
</reference>
<dbReference type="GO" id="GO:0008677">
    <property type="term" value="F:2-dehydropantoate 2-reductase activity"/>
    <property type="evidence" value="ECO:0007669"/>
    <property type="project" value="UniProtKB-EC"/>
</dbReference>
<dbReference type="EC" id="1.1.1.169" evidence="2"/>
<evidence type="ECO:0000256" key="2">
    <source>
        <dbReference type="ARBA" id="ARBA00013014"/>
    </source>
</evidence>
<keyword evidence="3" id="KW-0521">NADP</keyword>